<accession>A0A811V9A3</accession>
<keyword evidence="2" id="KW-0325">Glycoprotein</keyword>
<name>A0A811V9A3_CERCA</name>
<dbReference type="EMBL" id="CAJHJT010000034">
    <property type="protein sequence ID" value="CAD7006366.1"/>
    <property type="molecule type" value="Genomic_DNA"/>
</dbReference>
<evidence type="ECO:0000313" key="4">
    <source>
        <dbReference type="EMBL" id="CAD7006366.1"/>
    </source>
</evidence>
<dbReference type="PANTHER" id="PTHR11675">
    <property type="entry name" value="N-ACETYLGALACTOSAMINYLTRANSFERASE"/>
    <property type="match status" value="1"/>
</dbReference>
<dbReference type="Pfam" id="PF00535">
    <property type="entry name" value="Glycos_transf_2"/>
    <property type="match status" value="1"/>
</dbReference>
<evidence type="ECO:0000313" key="5">
    <source>
        <dbReference type="Proteomes" id="UP000606786"/>
    </source>
</evidence>
<dbReference type="InterPro" id="IPR001173">
    <property type="entry name" value="Glyco_trans_2-like"/>
</dbReference>
<keyword evidence="1" id="KW-1015">Disulfide bond</keyword>
<dbReference type="AlphaFoldDB" id="A0A811V9A3"/>
<sequence length="134" mass="15156">MAKFGTKLKILRLTTHEGLIRARIAGARVATGEVLVFLDAHVEATHNWLPPLLQPIVDDPHTSTTPIIDVIDYNTFEYMEGLPTRGGLIGISFIRSCCCGRMITNQCQRHTRILYERRSLCYNSEVLLAFGRIR</sequence>
<feature type="domain" description="Glycosyltransferase 2-like" evidence="3">
    <location>
        <begin position="4"/>
        <end position="82"/>
    </location>
</feature>
<reference evidence="4" key="1">
    <citation type="submission" date="2020-11" db="EMBL/GenBank/DDBJ databases">
        <authorList>
            <person name="Whitehead M."/>
        </authorList>
    </citation>
    <scope>NUCLEOTIDE SEQUENCE</scope>
    <source>
        <strain evidence="4">EGII</strain>
    </source>
</reference>
<comment type="caution">
    <text evidence="4">The sequence shown here is derived from an EMBL/GenBank/DDBJ whole genome shotgun (WGS) entry which is preliminary data.</text>
</comment>
<dbReference type="GO" id="GO:0004653">
    <property type="term" value="F:polypeptide N-acetylgalactosaminyltransferase activity"/>
    <property type="evidence" value="ECO:0007669"/>
    <property type="project" value="TreeGrafter"/>
</dbReference>
<proteinExistence type="predicted"/>
<dbReference type="PANTHER" id="PTHR11675:SF134">
    <property type="entry name" value="N-ACETYLGALACTOSAMINYLTRANSFERASE 4-RELATED"/>
    <property type="match status" value="1"/>
</dbReference>
<dbReference type="SUPFAM" id="SSF53448">
    <property type="entry name" value="Nucleotide-diphospho-sugar transferases"/>
    <property type="match status" value="1"/>
</dbReference>
<dbReference type="GO" id="GO:0006493">
    <property type="term" value="P:protein O-linked glycosylation"/>
    <property type="evidence" value="ECO:0007669"/>
    <property type="project" value="TreeGrafter"/>
</dbReference>
<evidence type="ECO:0000256" key="1">
    <source>
        <dbReference type="ARBA" id="ARBA00023157"/>
    </source>
</evidence>
<evidence type="ECO:0000259" key="3">
    <source>
        <dbReference type="Pfam" id="PF00535"/>
    </source>
</evidence>
<dbReference type="Proteomes" id="UP000606786">
    <property type="component" value="Unassembled WGS sequence"/>
</dbReference>
<organism evidence="4 5">
    <name type="scientific">Ceratitis capitata</name>
    <name type="common">Mediterranean fruit fly</name>
    <name type="synonym">Tephritis capitata</name>
    <dbReference type="NCBI Taxonomy" id="7213"/>
    <lineage>
        <taxon>Eukaryota</taxon>
        <taxon>Metazoa</taxon>
        <taxon>Ecdysozoa</taxon>
        <taxon>Arthropoda</taxon>
        <taxon>Hexapoda</taxon>
        <taxon>Insecta</taxon>
        <taxon>Pterygota</taxon>
        <taxon>Neoptera</taxon>
        <taxon>Endopterygota</taxon>
        <taxon>Diptera</taxon>
        <taxon>Brachycera</taxon>
        <taxon>Muscomorpha</taxon>
        <taxon>Tephritoidea</taxon>
        <taxon>Tephritidae</taxon>
        <taxon>Ceratitis</taxon>
        <taxon>Ceratitis</taxon>
    </lineage>
</organism>
<dbReference type="GO" id="GO:0005794">
    <property type="term" value="C:Golgi apparatus"/>
    <property type="evidence" value="ECO:0007669"/>
    <property type="project" value="TreeGrafter"/>
</dbReference>
<dbReference type="Gene3D" id="3.90.550.10">
    <property type="entry name" value="Spore Coat Polysaccharide Biosynthesis Protein SpsA, Chain A"/>
    <property type="match status" value="1"/>
</dbReference>
<keyword evidence="5" id="KW-1185">Reference proteome</keyword>
<gene>
    <name evidence="4" type="ORF">CCAP1982_LOCUS14688</name>
</gene>
<dbReference type="InterPro" id="IPR029044">
    <property type="entry name" value="Nucleotide-diphossugar_trans"/>
</dbReference>
<protein>
    <submittedName>
        <fullName evidence="4">(Mediterranean fruit fly) hypothetical protein</fullName>
    </submittedName>
</protein>
<evidence type="ECO:0000256" key="2">
    <source>
        <dbReference type="ARBA" id="ARBA00023180"/>
    </source>
</evidence>